<dbReference type="RefSeq" id="WP_345396770.1">
    <property type="nucleotide sequence ID" value="NZ_BAABLA010000026.1"/>
</dbReference>
<proteinExistence type="predicted"/>
<keyword evidence="3" id="KW-1185">Reference proteome</keyword>
<name>A0ABW2C0G9_9PSEU</name>
<dbReference type="EMBL" id="JBHSXX010000001">
    <property type="protein sequence ID" value="MFC6868816.1"/>
    <property type="molecule type" value="Genomic_DNA"/>
</dbReference>
<feature type="compositionally biased region" description="Basic and acidic residues" evidence="1">
    <location>
        <begin position="23"/>
        <end position="51"/>
    </location>
</feature>
<organism evidence="2 3">
    <name type="scientific">Haloechinothrix salitolerans</name>
    <dbReference type="NCBI Taxonomy" id="926830"/>
    <lineage>
        <taxon>Bacteria</taxon>
        <taxon>Bacillati</taxon>
        <taxon>Actinomycetota</taxon>
        <taxon>Actinomycetes</taxon>
        <taxon>Pseudonocardiales</taxon>
        <taxon>Pseudonocardiaceae</taxon>
        <taxon>Haloechinothrix</taxon>
    </lineage>
</organism>
<feature type="region of interest" description="Disordered" evidence="1">
    <location>
        <begin position="1"/>
        <end position="73"/>
    </location>
</feature>
<dbReference type="Proteomes" id="UP001596337">
    <property type="component" value="Unassembled WGS sequence"/>
</dbReference>
<reference evidence="3" key="1">
    <citation type="journal article" date="2019" name="Int. J. Syst. Evol. Microbiol.">
        <title>The Global Catalogue of Microorganisms (GCM) 10K type strain sequencing project: providing services to taxonomists for standard genome sequencing and annotation.</title>
        <authorList>
            <consortium name="The Broad Institute Genomics Platform"/>
            <consortium name="The Broad Institute Genome Sequencing Center for Infectious Disease"/>
            <person name="Wu L."/>
            <person name="Ma J."/>
        </authorList>
    </citation>
    <scope>NUCLEOTIDE SEQUENCE [LARGE SCALE GENOMIC DNA]</scope>
    <source>
        <strain evidence="3">KCTC 32255</strain>
    </source>
</reference>
<evidence type="ECO:0000313" key="3">
    <source>
        <dbReference type="Proteomes" id="UP001596337"/>
    </source>
</evidence>
<protein>
    <submittedName>
        <fullName evidence="2">Uncharacterized protein</fullName>
    </submittedName>
</protein>
<accession>A0ABW2C0G9</accession>
<feature type="compositionally biased region" description="Basic and acidic residues" evidence="1">
    <location>
        <begin position="1"/>
        <end position="11"/>
    </location>
</feature>
<comment type="caution">
    <text evidence="2">The sequence shown here is derived from an EMBL/GenBank/DDBJ whole genome shotgun (WGS) entry which is preliminary data.</text>
</comment>
<evidence type="ECO:0000313" key="2">
    <source>
        <dbReference type="EMBL" id="MFC6868816.1"/>
    </source>
</evidence>
<feature type="compositionally biased region" description="Acidic residues" evidence="1">
    <location>
        <begin position="58"/>
        <end position="73"/>
    </location>
</feature>
<sequence length="73" mass="8116">MTHFDETAREPELDDEAPVGDALDQREGTMAEPPRPDTVPDREVSDVDAADKAIPVSFDEDDATLDGEEWDDR</sequence>
<evidence type="ECO:0000256" key="1">
    <source>
        <dbReference type="SAM" id="MobiDB-lite"/>
    </source>
</evidence>
<gene>
    <name evidence="2" type="ORF">ACFQGD_16870</name>
</gene>